<dbReference type="STRING" id="286115.A0A507D5B5"/>
<dbReference type="EMBL" id="QEAN01000161">
    <property type="protein sequence ID" value="TPX45018.1"/>
    <property type="molecule type" value="Genomic_DNA"/>
</dbReference>
<evidence type="ECO:0000256" key="3">
    <source>
        <dbReference type="ARBA" id="ARBA00022722"/>
    </source>
</evidence>
<dbReference type="VEuPathDB" id="FungiDB:SeMB42_g04141"/>
<dbReference type="GO" id="GO:0005737">
    <property type="term" value="C:cytoplasm"/>
    <property type="evidence" value="ECO:0007669"/>
    <property type="project" value="UniProtKB-SubCell"/>
</dbReference>
<evidence type="ECO:0000256" key="1">
    <source>
        <dbReference type="ARBA" id="ARBA00004496"/>
    </source>
</evidence>
<dbReference type="Gene3D" id="3.30.2170.10">
    <property type="entry name" value="archaeoglobus fulgidus dsm 4304 superfamily"/>
    <property type="match status" value="1"/>
</dbReference>
<keyword evidence="9" id="KW-1185">Reference proteome</keyword>
<reference evidence="9 10" key="1">
    <citation type="journal article" date="2019" name="Sci. Rep.">
        <title>Comparative genomics of chytrid fungi reveal insights into the obligate biotrophic and pathogenic lifestyle of Synchytrium endobioticum.</title>
        <authorList>
            <person name="van de Vossenberg B.T.L.H."/>
            <person name="Warris S."/>
            <person name="Nguyen H.D.T."/>
            <person name="van Gent-Pelzer M.P.E."/>
            <person name="Joly D.L."/>
            <person name="van de Geest H.C."/>
            <person name="Bonants P.J.M."/>
            <person name="Smith D.S."/>
            <person name="Levesque C.A."/>
            <person name="van der Lee T.A.J."/>
        </authorList>
    </citation>
    <scope>NUCLEOTIDE SEQUENCE [LARGE SCALE GENOMIC DNA]</scope>
    <source>
        <strain evidence="7 10">LEV6574</strain>
        <strain evidence="6 9">MB42</strain>
    </source>
</reference>
<evidence type="ECO:0000313" key="10">
    <source>
        <dbReference type="Proteomes" id="UP000320475"/>
    </source>
</evidence>
<dbReference type="PANTHER" id="PTHR28511">
    <property type="entry name" value="ENDONUCLEASE V"/>
    <property type="match status" value="1"/>
</dbReference>
<dbReference type="HAMAP" id="MF_00801">
    <property type="entry name" value="Endonuclease_5"/>
    <property type="match status" value="1"/>
</dbReference>
<evidence type="ECO:0000313" key="6">
    <source>
        <dbReference type="EMBL" id="TPX45018.1"/>
    </source>
</evidence>
<comment type="caution">
    <text evidence="7">The sequence shown here is derived from an EMBL/GenBank/DDBJ whole genome shotgun (WGS) entry which is preliminary data.</text>
</comment>
<dbReference type="GO" id="GO:0003727">
    <property type="term" value="F:single-stranded RNA binding"/>
    <property type="evidence" value="ECO:0007669"/>
    <property type="project" value="TreeGrafter"/>
</dbReference>
<dbReference type="InterPro" id="IPR007581">
    <property type="entry name" value="Endonuclease-V"/>
</dbReference>
<keyword evidence="2" id="KW-0963">Cytoplasm</keyword>
<dbReference type="EMBL" id="QEAM01000095">
    <property type="protein sequence ID" value="TPX46759.1"/>
    <property type="molecule type" value="Genomic_DNA"/>
</dbReference>
<proteinExistence type="inferred from homology"/>
<evidence type="ECO:0000313" key="8">
    <source>
        <dbReference type="EMBL" id="TPX46764.1"/>
    </source>
</evidence>
<accession>A0A507D5B5</accession>
<protein>
    <recommendedName>
        <fullName evidence="11">Endonuclease V</fullName>
    </recommendedName>
</protein>
<comment type="subcellular location">
    <subcellularLocation>
        <location evidence="1">Cytoplasm</location>
    </subcellularLocation>
</comment>
<keyword evidence="3" id="KW-0540">Nuclease</keyword>
<evidence type="ECO:0008006" key="11">
    <source>
        <dbReference type="Google" id="ProtNLM"/>
    </source>
</evidence>
<evidence type="ECO:0000256" key="2">
    <source>
        <dbReference type="ARBA" id="ARBA00022490"/>
    </source>
</evidence>
<name>A0A507D5B5_9FUNG</name>
<dbReference type="GO" id="GO:0006281">
    <property type="term" value="P:DNA repair"/>
    <property type="evidence" value="ECO:0007669"/>
    <property type="project" value="InterPro"/>
</dbReference>
<sequence length="259" mass="28717">MATSATDADAHARWISIQDQMGQQRVNHDKLDFAKTVGANGQIQFTDLHFVGGLDVSCFAGNDCRDAIACVVVLKYPEMTLIYEDSERAILQEPYIPGFLAFREVPATFPILSRLKRLHPEWWPQVLFVDGNGTLHPRRFGFACHIGVLHDIPAIGIGKTFLAIRKDGLLIDQVKKQCRATLQQRCDVYKLAGSVSGFVYGAGVRTGNDAVNPVFVSPGHRISLETAIDLTLACCQYRVPEPIRMADHLSRKAVRNLSL</sequence>
<dbReference type="OrthoDB" id="20018at2759"/>
<evidence type="ECO:0000256" key="5">
    <source>
        <dbReference type="ARBA" id="ARBA00022801"/>
    </source>
</evidence>
<organism evidence="7 10">
    <name type="scientific">Synchytrium endobioticum</name>
    <dbReference type="NCBI Taxonomy" id="286115"/>
    <lineage>
        <taxon>Eukaryota</taxon>
        <taxon>Fungi</taxon>
        <taxon>Fungi incertae sedis</taxon>
        <taxon>Chytridiomycota</taxon>
        <taxon>Chytridiomycota incertae sedis</taxon>
        <taxon>Chytridiomycetes</taxon>
        <taxon>Synchytriales</taxon>
        <taxon>Synchytriaceae</taxon>
        <taxon>Synchytrium</taxon>
    </lineage>
</organism>
<dbReference type="PANTHER" id="PTHR28511:SF1">
    <property type="entry name" value="ENDONUCLEASE V"/>
    <property type="match status" value="1"/>
</dbReference>
<dbReference type="GO" id="GO:0016891">
    <property type="term" value="F:RNA endonuclease activity producing 5'-phosphomonoesters, hydrolytic mechanism"/>
    <property type="evidence" value="ECO:0007669"/>
    <property type="project" value="TreeGrafter"/>
</dbReference>
<dbReference type="EMBL" id="QEAM01000095">
    <property type="protein sequence ID" value="TPX46764.1"/>
    <property type="molecule type" value="Genomic_DNA"/>
</dbReference>
<dbReference type="Proteomes" id="UP000320475">
    <property type="component" value="Unassembled WGS sequence"/>
</dbReference>
<dbReference type="CDD" id="cd06559">
    <property type="entry name" value="Endonuclease_V"/>
    <property type="match status" value="1"/>
</dbReference>
<dbReference type="Proteomes" id="UP000317494">
    <property type="component" value="Unassembled WGS sequence"/>
</dbReference>
<keyword evidence="5" id="KW-0378">Hydrolase</keyword>
<dbReference type="GO" id="GO:0005730">
    <property type="term" value="C:nucleolus"/>
    <property type="evidence" value="ECO:0007669"/>
    <property type="project" value="TreeGrafter"/>
</dbReference>
<dbReference type="Pfam" id="PF04493">
    <property type="entry name" value="Endonuclease_5"/>
    <property type="match status" value="1"/>
</dbReference>
<evidence type="ECO:0000256" key="4">
    <source>
        <dbReference type="ARBA" id="ARBA00022759"/>
    </source>
</evidence>
<keyword evidence="4" id="KW-0255">Endonuclease</keyword>
<evidence type="ECO:0000313" key="9">
    <source>
        <dbReference type="Proteomes" id="UP000317494"/>
    </source>
</evidence>
<dbReference type="AlphaFoldDB" id="A0A507D5B5"/>
<gene>
    <name evidence="8" type="ORF">SeLEV6574_g03044</name>
    <name evidence="7" type="ORF">SeLEV6574_g03049</name>
    <name evidence="6" type="ORF">SeMB42_g04141</name>
</gene>
<evidence type="ECO:0000313" key="7">
    <source>
        <dbReference type="EMBL" id="TPX46759.1"/>
    </source>
</evidence>